<comment type="caution">
    <text evidence="11">The sequence shown here is derived from an EMBL/GenBank/DDBJ whole genome shotgun (WGS) entry which is preliminary data.</text>
</comment>
<evidence type="ECO:0000256" key="2">
    <source>
        <dbReference type="ARBA" id="ARBA00004236"/>
    </source>
</evidence>
<dbReference type="InterPro" id="IPR003594">
    <property type="entry name" value="HATPase_dom"/>
</dbReference>
<dbReference type="InterPro" id="IPR046335">
    <property type="entry name" value="LacI/GalR-like_sensor"/>
</dbReference>
<dbReference type="GO" id="GO:0003700">
    <property type="term" value="F:DNA-binding transcription factor activity"/>
    <property type="evidence" value="ECO:0007669"/>
    <property type="project" value="InterPro"/>
</dbReference>
<dbReference type="Proteomes" id="UP000619244">
    <property type="component" value="Unassembled WGS sequence"/>
</dbReference>
<feature type="domain" description="Histidine kinase" evidence="10">
    <location>
        <begin position="772"/>
        <end position="967"/>
    </location>
</feature>
<feature type="region of interest" description="Disordered" evidence="8">
    <location>
        <begin position="395"/>
        <end position="419"/>
    </location>
</feature>
<dbReference type="CDD" id="cd06267">
    <property type="entry name" value="PBP1_LacI_sugar_binding-like"/>
    <property type="match status" value="1"/>
</dbReference>
<evidence type="ECO:0000256" key="6">
    <source>
        <dbReference type="ARBA" id="ARBA00023125"/>
    </source>
</evidence>
<dbReference type="Gene3D" id="1.10.10.60">
    <property type="entry name" value="Homeodomain-like"/>
    <property type="match status" value="2"/>
</dbReference>
<dbReference type="RefSeq" id="WP_190190994.1">
    <property type="nucleotide sequence ID" value="NZ_BMVU01000013.1"/>
</dbReference>
<dbReference type="SUPFAM" id="SSF46689">
    <property type="entry name" value="Homeodomain-like"/>
    <property type="match status" value="2"/>
</dbReference>
<dbReference type="SMART" id="SM00387">
    <property type="entry name" value="HATPase_c"/>
    <property type="match status" value="1"/>
</dbReference>
<evidence type="ECO:0000313" key="12">
    <source>
        <dbReference type="Proteomes" id="UP000619244"/>
    </source>
</evidence>
<organism evidence="11 12">
    <name type="scientific">Streptomyces minutiscleroticus</name>
    <dbReference type="NCBI Taxonomy" id="68238"/>
    <lineage>
        <taxon>Bacteria</taxon>
        <taxon>Bacillati</taxon>
        <taxon>Actinomycetota</taxon>
        <taxon>Actinomycetes</taxon>
        <taxon>Kitasatosporales</taxon>
        <taxon>Streptomycetaceae</taxon>
        <taxon>Streptomyces</taxon>
    </lineage>
</organism>
<dbReference type="SUPFAM" id="SSF47384">
    <property type="entry name" value="Homodimeric domain of signal transducing histidine kinase"/>
    <property type="match status" value="1"/>
</dbReference>
<feature type="region of interest" description="Disordered" evidence="8">
    <location>
        <begin position="310"/>
        <end position="340"/>
    </location>
</feature>
<keyword evidence="7" id="KW-0804">Transcription</keyword>
<dbReference type="PANTHER" id="PTHR30146:SF109">
    <property type="entry name" value="HTH-TYPE TRANSCRIPTIONAL REGULATOR GALS"/>
    <property type="match status" value="1"/>
</dbReference>
<gene>
    <name evidence="11" type="ORF">GCM10010358_33070</name>
</gene>
<dbReference type="Pfam" id="PF02518">
    <property type="entry name" value="HATPase_c"/>
    <property type="match status" value="1"/>
</dbReference>
<name>A0A918KTR8_9ACTN</name>
<dbReference type="InterPro" id="IPR005467">
    <property type="entry name" value="His_kinase_dom"/>
</dbReference>
<dbReference type="EMBL" id="BMVU01000013">
    <property type="protein sequence ID" value="GGX76052.1"/>
    <property type="molecule type" value="Genomic_DNA"/>
</dbReference>
<dbReference type="EC" id="2.7.13.3" evidence="3"/>
<evidence type="ECO:0000256" key="4">
    <source>
        <dbReference type="ARBA" id="ARBA00022777"/>
    </source>
</evidence>
<dbReference type="GO" id="GO:0005886">
    <property type="term" value="C:plasma membrane"/>
    <property type="evidence" value="ECO:0007669"/>
    <property type="project" value="UniProtKB-SubCell"/>
</dbReference>
<feature type="domain" description="HTH araC/xylS-type" evidence="9">
    <location>
        <begin position="1216"/>
        <end position="1314"/>
    </location>
</feature>
<evidence type="ECO:0000259" key="10">
    <source>
        <dbReference type="PROSITE" id="PS50109"/>
    </source>
</evidence>
<feature type="compositionally biased region" description="Low complexity" evidence="8">
    <location>
        <begin position="604"/>
        <end position="637"/>
    </location>
</feature>
<dbReference type="InterPro" id="IPR036890">
    <property type="entry name" value="HATPase_C_sf"/>
</dbReference>
<feature type="compositionally biased region" description="Polar residues" evidence="8">
    <location>
        <begin position="592"/>
        <end position="602"/>
    </location>
</feature>
<dbReference type="GO" id="GO:0000155">
    <property type="term" value="F:phosphorelay sensor kinase activity"/>
    <property type="evidence" value="ECO:0007669"/>
    <property type="project" value="InterPro"/>
</dbReference>
<dbReference type="SMART" id="SM00342">
    <property type="entry name" value="HTH_ARAC"/>
    <property type="match status" value="1"/>
</dbReference>
<keyword evidence="12" id="KW-1185">Reference proteome</keyword>
<dbReference type="PANTHER" id="PTHR30146">
    <property type="entry name" value="LACI-RELATED TRANSCRIPTIONAL REPRESSOR"/>
    <property type="match status" value="1"/>
</dbReference>
<dbReference type="InterPro" id="IPR036097">
    <property type="entry name" value="HisK_dim/P_sf"/>
</dbReference>
<keyword evidence="4" id="KW-0418">Kinase</keyword>
<evidence type="ECO:0000256" key="3">
    <source>
        <dbReference type="ARBA" id="ARBA00012438"/>
    </source>
</evidence>
<comment type="subcellular location">
    <subcellularLocation>
        <location evidence="2">Cell membrane</location>
    </subcellularLocation>
</comment>
<dbReference type="CDD" id="cd00082">
    <property type="entry name" value="HisKA"/>
    <property type="match status" value="1"/>
</dbReference>
<dbReference type="InterPro" id="IPR003661">
    <property type="entry name" value="HisK_dim/P_dom"/>
</dbReference>
<reference evidence="11" key="2">
    <citation type="submission" date="2020-09" db="EMBL/GenBank/DDBJ databases">
        <authorList>
            <person name="Sun Q."/>
            <person name="Ohkuma M."/>
        </authorList>
    </citation>
    <scope>NUCLEOTIDE SEQUENCE</scope>
    <source>
        <strain evidence="11">JCM 4790</strain>
    </source>
</reference>
<dbReference type="Pfam" id="PF12833">
    <property type="entry name" value="HTH_18"/>
    <property type="match status" value="1"/>
</dbReference>
<dbReference type="Gene3D" id="3.30.565.10">
    <property type="entry name" value="Histidine kinase-like ATPase, C-terminal domain"/>
    <property type="match status" value="1"/>
</dbReference>
<feature type="region of interest" description="Disordered" evidence="8">
    <location>
        <begin position="545"/>
        <end position="674"/>
    </location>
</feature>
<proteinExistence type="predicted"/>
<feature type="compositionally biased region" description="Low complexity" evidence="8">
    <location>
        <begin position="395"/>
        <end position="417"/>
    </location>
</feature>
<dbReference type="Gene3D" id="1.10.287.130">
    <property type="match status" value="1"/>
</dbReference>
<protein>
    <recommendedName>
        <fullName evidence="3">histidine kinase</fullName>
        <ecNumber evidence="3">2.7.13.3</ecNumber>
    </recommendedName>
</protein>
<dbReference type="Pfam" id="PF00512">
    <property type="entry name" value="HisKA"/>
    <property type="match status" value="1"/>
</dbReference>
<reference evidence="11" key="1">
    <citation type="journal article" date="2014" name="Int. J. Syst. Evol. Microbiol.">
        <title>Complete genome sequence of Corynebacterium casei LMG S-19264T (=DSM 44701T), isolated from a smear-ripened cheese.</title>
        <authorList>
            <consortium name="US DOE Joint Genome Institute (JGI-PGF)"/>
            <person name="Walter F."/>
            <person name="Albersmeier A."/>
            <person name="Kalinowski J."/>
            <person name="Ruckert C."/>
        </authorList>
    </citation>
    <scope>NUCLEOTIDE SEQUENCE</scope>
    <source>
        <strain evidence="11">JCM 4790</strain>
    </source>
</reference>
<accession>A0A918KTR8</accession>
<evidence type="ECO:0000256" key="7">
    <source>
        <dbReference type="ARBA" id="ARBA00023163"/>
    </source>
</evidence>
<dbReference type="PROSITE" id="PS01124">
    <property type="entry name" value="HTH_ARAC_FAMILY_2"/>
    <property type="match status" value="1"/>
</dbReference>
<dbReference type="InterPro" id="IPR018062">
    <property type="entry name" value="HTH_AraC-typ_CS"/>
</dbReference>
<evidence type="ECO:0000256" key="8">
    <source>
        <dbReference type="SAM" id="MobiDB-lite"/>
    </source>
</evidence>
<dbReference type="InterPro" id="IPR009057">
    <property type="entry name" value="Homeodomain-like_sf"/>
</dbReference>
<sequence>MATDAPAGTGGQQYGPARPLTVGLLTANIHLGVGATLWSGACAAAERNDVSLVCFPGGPLRHGDVPRSALYDLVGPARLDGVVCWSSTLGLPASGARAQRLLRQLAHLPVVSLNQPLGEQGDTLSVDSYAGMREAVGHLVVTHGRRRPACIRGPLANPVSHARYRAYADALAHHRVPHEHGLVCAAVDFTAGAGASAMRVLVEARGLTPGVDFDAVVACSDVLAADALRFLTGRGVRVPEDVAVVGFNDSPEARLCDPPLTSVALPFSELGALAVDTLVARLRGTRPPDRTAVPGALVVRRSCGCPSPLVFHGPAPGGTRRPDARTGTGRTEGTRDDGWGEVCAALPGSGPELAAAFRADMARTADTAGTTADVSGTAGAADAAGTESAADILDTAHPAGGAEPGAGRAEGPDAGPPTGAFLPLVERLLSARAGTLAEAARWQEALASARAQVVAAQPAARRGHAELLLGQARLMVAEKARRLVEYERWAQGRQAQRLRDLGTALTTVVDLEGLGDVLERHTSAAGMPGCRLVLHEDAWARAETAGAAGATGTTTGVETAGAAVRGMARPLLTRDERRGGGRPGPPAGQASPDGSTSSTDSMSPDRSTSSTGPTSPDGSTSSTGSASPKGSASPTGSAFPVGAKLPMDSAFPIDSAFPTGPPPPVGPGSPVGPSSPVGPAFPAALLLPDALMPRGGRFALVLEPLHIGEEHLGFAVFDATSARGAQRDGALYRALGDQISAALKALGLFDEVRRARDAAEQASRFKTRLLASVTDELRPPVEALLRHAEGGDPADALAVVRRDAGRLLHLIDNLLDLSRSEADDLVPARRLLDPLPALAAAFRTAAAARRAADGWSLDLPARLPALSADETRLRQIVGNLLAAAAAGSPDGGRVALAARLRPASVRVTVTARDDGPPPRPGAGERRPAGTEIGVAAAHRLAMLHGGSLIADHGPRGVRFLLDLPLPSPGGPARPAAQQHGTLLVVSARDEPPADVRDFAERHGLRPHRLGAADDVAAAVERHPPAAVVWDARAARPEEWPAVQRLHDRPELRHTPFLLFGAAGPDLAGTLRALRPGGLAAPVVAVAASERSRESLRRLVEAALPGHPSRVAADGTTALALVAEEAPRLIVLERSLPDMHALDVVDRVHDGTGRALCPVVVTSHHGFTAADARRARPHPSLLLLDLDVFTPEEAAALVVRLAEDARTVSSRARAPVHDALVFLHEHYRRQISRWQVAQAAGVSADHLGKLFHRQFGLTVWEYLTRLRIRRAAERLRAGGDSIQSVARSVGFRDRAYFSRVFRRVTGVAPHAYREEAVRGGAAAGR</sequence>
<dbReference type="PRINTS" id="PR00032">
    <property type="entry name" value="HTHARAC"/>
</dbReference>
<keyword evidence="5" id="KW-0805">Transcription regulation</keyword>
<evidence type="ECO:0000313" key="11">
    <source>
        <dbReference type="EMBL" id="GGX76052.1"/>
    </source>
</evidence>
<dbReference type="SUPFAM" id="SSF55874">
    <property type="entry name" value="ATPase domain of HSP90 chaperone/DNA topoisomerase II/histidine kinase"/>
    <property type="match status" value="1"/>
</dbReference>
<dbReference type="InterPro" id="IPR028082">
    <property type="entry name" value="Peripla_BP_I"/>
</dbReference>
<dbReference type="Pfam" id="PF13377">
    <property type="entry name" value="Peripla_BP_3"/>
    <property type="match status" value="1"/>
</dbReference>
<dbReference type="InterPro" id="IPR020449">
    <property type="entry name" value="Tscrpt_reg_AraC-type_HTH"/>
</dbReference>
<dbReference type="SMART" id="SM00388">
    <property type="entry name" value="HisKA"/>
    <property type="match status" value="1"/>
</dbReference>
<dbReference type="SUPFAM" id="SSF52172">
    <property type="entry name" value="CheY-like"/>
    <property type="match status" value="1"/>
</dbReference>
<dbReference type="Gene3D" id="3.40.50.2300">
    <property type="match status" value="3"/>
</dbReference>
<dbReference type="InterPro" id="IPR018060">
    <property type="entry name" value="HTH_AraC"/>
</dbReference>
<evidence type="ECO:0000256" key="1">
    <source>
        <dbReference type="ARBA" id="ARBA00000085"/>
    </source>
</evidence>
<evidence type="ECO:0000259" key="9">
    <source>
        <dbReference type="PROSITE" id="PS01124"/>
    </source>
</evidence>
<dbReference type="GO" id="GO:0000976">
    <property type="term" value="F:transcription cis-regulatory region binding"/>
    <property type="evidence" value="ECO:0007669"/>
    <property type="project" value="TreeGrafter"/>
</dbReference>
<evidence type="ECO:0000256" key="5">
    <source>
        <dbReference type="ARBA" id="ARBA00023015"/>
    </source>
</evidence>
<keyword evidence="4" id="KW-0808">Transferase</keyword>
<comment type="catalytic activity">
    <reaction evidence="1">
        <text>ATP + protein L-histidine = ADP + protein N-phospho-L-histidine.</text>
        <dbReference type="EC" id="2.7.13.3"/>
    </reaction>
</comment>
<dbReference type="PROSITE" id="PS00041">
    <property type="entry name" value="HTH_ARAC_FAMILY_1"/>
    <property type="match status" value="1"/>
</dbReference>
<dbReference type="InterPro" id="IPR011006">
    <property type="entry name" value="CheY-like_superfamily"/>
</dbReference>
<dbReference type="SUPFAM" id="SSF53822">
    <property type="entry name" value="Periplasmic binding protein-like I"/>
    <property type="match status" value="1"/>
</dbReference>
<dbReference type="PROSITE" id="PS50109">
    <property type="entry name" value="HIS_KIN"/>
    <property type="match status" value="1"/>
</dbReference>
<feature type="compositionally biased region" description="Low complexity" evidence="8">
    <location>
        <begin position="545"/>
        <end position="566"/>
    </location>
</feature>
<keyword evidence="6" id="KW-0238">DNA-binding</keyword>